<dbReference type="Pfam" id="PF02956">
    <property type="entry name" value="TT_ORF1"/>
    <property type="match status" value="1"/>
</dbReference>
<protein>
    <recommendedName>
        <fullName evidence="6">Capsid protein</fullName>
    </recommendedName>
</protein>
<evidence type="ECO:0000256" key="4">
    <source>
        <dbReference type="ARBA" id="ARBA00022561"/>
    </source>
</evidence>
<evidence type="ECO:0000256" key="2">
    <source>
        <dbReference type="ARBA" id="ARBA00006131"/>
    </source>
</evidence>
<accession>A0AAU7STL8</accession>
<comment type="similarity">
    <text evidence="2 6">Belongs to the anelloviridae capsid protein family.</text>
</comment>
<dbReference type="EMBL" id="PP857116">
    <property type="protein sequence ID" value="XBU06663.1"/>
    <property type="molecule type" value="Genomic_DNA"/>
</dbReference>
<keyword evidence="5 6" id="KW-0946">Virion</keyword>
<sequence length="652" mass="78170">MPPWTYRYRFRRRPQRWRRRRQSYRWRIRRPFQRGLYRRRWVRRRFKRLPFRKRKLRKITVKEWQPKKIVKCKIKGNLCLFACGRMRINHNYTMFSESIVPVGETGGGGWSIMQLTLRALYDEFIHYHNFWTKSNDGLPLVRYQGCVFKFYRSPYTDYIVTAKLCPPFSVTRDDYLNMQPSRQLMNYRKIIVPRLTKHNYKRNYIKKRFPPPNLFQTKWYFQQDILNTPFIVLQTSACSLDEMYQPSDQLSYNITLYSLSTFFENPAYEYEVRQGYWPKKPAATQTFYLYGTENGPEEKDMKWQDLVFLGNTQTYSKGIKLTDSGKGNFDNWGNPFHAAYSHKDARIFYSLKHPSAITSVNQNCDNDITQLHNLYQECRYNPFKDKGTGNTVYFKSTSLIQGTYNTIPTKLDIVVQDYPLWLIFYAWTDWLKKLKPINHIDTEYQFVVKSPYITPQQQWYVFLDWYFVNPKSEDLTDIEKHNWHPRYDFQTESEFYFAQCGPASPKINKSKCIQANCNYKFFLKWGGCPAQMEQITNPADQEKFPTPNTIPQGLKIQDPETPKESMLYSWDERSGFLTKTATKRIKTYLSPEKYFTDYGSLDLPPEIQTQESETSTEEETDPLPEQLNKLKLKQHQLKRRILQLTKKKKLFL</sequence>
<evidence type="ECO:0000256" key="3">
    <source>
        <dbReference type="ARBA" id="ARBA00022431"/>
    </source>
</evidence>
<keyword evidence="4 6" id="KW-0167">Capsid protein</keyword>
<dbReference type="GO" id="GO:0039615">
    <property type="term" value="C:T=1 icosahedral viral capsid"/>
    <property type="evidence" value="ECO:0007669"/>
    <property type="project" value="UniProtKB-UniRule"/>
</dbReference>
<reference evidence="7" key="1">
    <citation type="submission" date="2024-05" db="EMBL/GenBank/DDBJ databases">
        <authorList>
            <person name="Laubscher F."/>
            <person name="Chudzinski V."/>
            <person name="Cordey S."/>
            <person name="Hosszu-Fellous K."/>
            <person name="Kaiser L."/>
        </authorList>
    </citation>
    <scope>NUCLEOTIDE SEQUENCE</scope>
    <source>
        <strain evidence="7">994D3-182</strain>
    </source>
</reference>
<evidence type="ECO:0000313" key="7">
    <source>
        <dbReference type="EMBL" id="XBU06663.1"/>
    </source>
</evidence>
<evidence type="ECO:0000256" key="1">
    <source>
        <dbReference type="ARBA" id="ARBA00004328"/>
    </source>
</evidence>
<evidence type="ECO:0000256" key="6">
    <source>
        <dbReference type="RuleBase" id="RU361230"/>
    </source>
</evidence>
<keyword evidence="3 6" id="KW-1140">T=1 icosahedral capsid protein</keyword>
<evidence type="ECO:0000256" key="5">
    <source>
        <dbReference type="ARBA" id="ARBA00022844"/>
    </source>
</evidence>
<organism evidence="7">
    <name type="scientific">Betatorquevirus homini1</name>
    <dbReference type="NCBI Taxonomy" id="3048395"/>
    <lineage>
        <taxon>Viruses</taxon>
        <taxon>Monodnaviria</taxon>
        <taxon>Shotokuvirae</taxon>
        <taxon>Commensaviricota</taxon>
        <taxon>Cardeaviricetes</taxon>
        <taxon>Sanitavirales</taxon>
        <taxon>Anelloviridae</taxon>
        <taxon>Betatorquevirus</taxon>
    </lineage>
</organism>
<comment type="subcellular location">
    <subcellularLocation>
        <location evidence="1 6">Virion</location>
    </subcellularLocation>
</comment>
<dbReference type="InterPro" id="IPR004219">
    <property type="entry name" value="TTvirus_Unk"/>
</dbReference>
<proteinExistence type="inferred from homology"/>
<name>A0AAU7STL8_9VIRU</name>
<comment type="function">
    <text evidence="6">Self-assembles to form an icosahedral capsid.</text>
</comment>